<organism evidence="1 2">
    <name type="scientific">Phaseolus coccineus</name>
    <name type="common">Scarlet runner bean</name>
    <name type="synonym">Phaseolus multiflorus</name>
    <dbReference type="NCBI Taxonomy" id="3886"/>
    <lineage>
        <taxon>Eukaryota</taxon>
        <taxon>Viridiplantae</taxon>
        <taxon>Streptophyta</taxon>
        <taxon>Embryophyta</taxon>
        <taxon>Tracheophyta</taxon>
        <taxon>Spermatophyta</taxon>
        <taxon>Magnoliopsida</taxon>
        <taxon>eudicotyledons</taxon>
        <taxon>Gunneridae</taxon>
        <taxon>Pentapetalae</taxon>
        <taxon>rosids</taxon>
        <taxon>fabids</taxon>
        <taxon>Fabales</taxon>
        <taxon>Fabaceae</taxon>
        <taxon>Papilionoideae</taxon>
        <taxon>50 kb inversion clade</taxon>
        <taxon>NPAAA clade</taxon>
        <taxon>indigoferoid/millettioid clade</taxon>
        <taxon>Phaseoleae</taxon>
        <taxon>Phaseolus</taxon>
    </lineage>
</organism>
<name>A0AAN9QC80_PHACN</name>
<evidence type="ECO:0000313" key="2">
    <source>
        <dbReference type="Proteomes" id="UP001374584"/>
    </source>
</evidence>
<protein>
    <submittedName>
        <fullName evidence="1">Uncharacterized protein</fullName>
    </submittedName>
</protein>
<sequence length="103" mass="11577">MRKKEETLHDRESIQGNLPQAEVLLERFRNLKRGVKLLDRTQMTGAKHKELKASVGWAGPRDRSPFLERKGCPTSNLFPYGYLVAKGGSAAWMFPIPAVNPSV</sequence>
<dbReference type="AlphaFoldDB" id="A0AAN9QC80"/>
<dbReference type="Proteomes" id="UP001374584">
    <property type="component" value="Unassembled WGS sequence"/>
</dbReference>
<gene>
    <name evidence="1" type="ORF">VNO80_33863</name>
</gene>
<accession>A0AAN9QC80</accession>
<dbReference type="EMBL" id="JAYMYR010000104">
    <property type="protein sequence ID" value="KAK7325818.1"/>
    <property type="molecule type" value="Genomic_DNA"/>
</dbReference>
<reference evidence="1 2" key="1">
    <citation type="submission" date="2024-01" db="EMBL/GenBank/DDBJ databases">
        <title>The genomes of 5 underutilized Papilionoideae crops provide insights into root nodulation and disease resistanc.</title>
        <authorList>
            <person name="Jiang F."/>
        </authorList>
    </citation>
    <scope>NUCLEOTIDE SEQUENCE [LARGE SCALE GENOMIC DNA]</scope>
    <source>
        <strain evidence="1">JINMINGXINNONG_FW02</strain>
        <tissue evidence="1">Leaves</tissue>
    </source>
</reference>
<keyword evidence="2" id="KW-1185">Reference proteome</keyword>
<proteinExistence type="predicted"/>
<comment type="caution">
    <text evidence="1">The sequence shown here is derived from an EMBL/GenBank/DDBJ whole genome shotgun (WGS) entry which is preliminary data.</text>
</comment>
<evidence type="ECO:0000313" key="1">
    <source>
        <dbReference type="EMBL" id="KAK7325818.1"/>
    </source>
</evidence>